<sequence length="181" mass="19773">MNAKEFVASWKEQRDDYLASLFAGSGLAGKQLMELGLSDTQTEQIWRLMDTVTTDTMYSLLLGLDGSAAIGNSEQQAFKIYDEDGNLVSDCGDLETEAYECFHGTPASIPVLQERSLALLRQSRKDWNIQGVPTVSVGDDGIVRCHHCGKSFHIGSAHSWDGQRHRSCGAYLHLSVSSSGA</sequence>
<reference evidence="2" key="1">
    <citation type="journal article" date="2019" name="Int. J. Syst. Evol. Microbiol.">
        <title>The Global Catalogue of Microorganisms (GCM) 10K type strain sequencing project: providing services to taxonomists for standard genome sequencing and annotation.</title>
        <authorList>
            <consortium name="The Broad Institute Genomics Platform"/>
            <consortium name="The Broad Institute Genome Sequencing Center for Infectious Disease"/>
            <person name="Wu L."/>
            <person name="Ma J."/>
        </authorList>
    </citation>
    <scope>NUCLEOTIDE SEQUENCE [LARGE SCALE GENOMIC DNA]</scope>
    <source>
        <strain evidence="2">KCTC 42875</strain>
    </source>
</reference>
<dbReference type="Proteomes" id="UP001595740">
    <property type="component" value="Unassembled WGS sequence"/>
</dbReference>
<dbReference type="RefSeq" id="WP_386760287.1">
    <property type="nucleotide sequence ID" value="NZ_JBHRXK010000031.1"/>
</dbReference>
<organism evidence="1 2">
    <name type="scientific">Lysobacter cavernae</name>
    <dbReference type="NCBI Taxonomy" id="1685901"/>
    <lineage>
        <taxon>Bacteria</taxon>
        <taxon>Pseudomonadati</taxon>
        <taxon>Pseudomonadota</taxon>
        <taxon>Gammaproteobacteria</taxon>
        <taxon>Lysobacterales</taxon>
        <taxon>Lysobacteraceae</taxon>
        <taxon>Lysobacter</taxon>
    </lineage>
</organism>
<name>A0ABV7RV94_9GAMM</name>
<accession>A0ABV7RV94</accession>
<evidence type="ECO:0000313" key="2">
    <source>
        <dbReference type="Proteomes" id="UP001595740"/>
    </source>
</evidence>
<evidence type="ECO:0000313" key="1">
    <source>
        <dbReference type="EMBL" id="MFC3552526.1"/>
    </source>
</evidence>
<comment type="caution">
    <text evidence="1">The sequence shown here is derived from an EMBL/GenBank/DDBJ whole genome shotgun (WGS) entry which is preliminary data.</text>
</comment>
<protein>
    <submittedName>
        <fullName evidence="1">Uncharacterized protein</fullName>
    </submittedName>
</protein>
<proteinExistence type="predicted"/>
<dbReference type="EMBL" id="JBHRXK010000031">
    <property type="protein sequence ID" value="MFC3552526.1"/>
    <property type="molecule type" value="Genomic_DNA"/>
</dbReference>
<keyword evidence="2" id="KW-1185">Reference proteome</keyword>
<gene>
    <name evidence="1" type="ORF">ACFOLC_16115</name>
</gene>